<gene>
    <name evidence="1" type="ORF">POPTR_001G388750</name>
</gene>
<dbReference type="EMBL" id="CM009290">
    <property type="protein sequence ID" value="RQO85909.1"/>
    <property type="molecule type" value="Genomic_DNA"/>
</dbReference>
<evidence type="ECO:0000313" key="1">
    <source>
        <dbReference type="EMBL" id="RQO85909.1"/>
    </source>
</evidence>
<name>A0A3N7EGN4_POPTR</name>
<dbReference type="InParanoid" id="A0A3N7EGN4"/>
<proteinExistence type="predicted"/>
<dbReference type="AlphaFoldDB" id="A0A3N7EGN4"/>
<keyword evidence="2" id="KW-1185">Reference proteome</keyword>
<reference evidence="1 2" key="1">
    <citation type="journal article" date="2006" name="Science">
        <title>The genome of black cottonwood, Populus trichocarpa (Torr. &amp; Gray).</title>
        <authorList>
            <person name="Tuskan G.A."/>
            <person name="Difazio S."/>
            <person name="Jansson S."/>
            <person name="Bohlmann J."/>
            <person name="Grigoriev I."/>
            <person name="Hellsten U."/>
            <person name="Putnam N."/>
            <person name="Ralph S."/>
            <person name="Rombauts S."/>
            <person name="Salamov A."/>
            <person name="Schein J."/>
            <person name="Sterck L."/>
            <person name="Aerts A."/>
            <person name="Bhalerao R.R."/>
            <person name="Bhalerao R.P."/>
            <person name="Blaudez D."/>
            <person name="Boerjan W."/>
            <person name="Brun A."/>
            <person name="Brunner A."/>
            <person name="Busov V."/>
            <person name="Campbell M."/>
            <person name="Carlson J."/>
            <person name="Chalot M."/>
            <person name="Chapman J."/>
            <person name="Chen G.L."/>
            <person name="Cooper D."/>
            <person name="Coutinho P.M."/>
            <person name="Couturier J."/>
            <person name="Covert S."/>
            <person name="Cronk Q."/>
            <person name="Cunningham R."/>
            <person name="Davis J."/>
            <person name="Degroeve S."/>
            <person name="Dejardin A."/>
            <person name="Depamphilis C."/>
            <person name="Detter J."/>
            <person name="Dirks B."/>
            <person name="Dubchak I."/>
            <person name="Duplessis S."/>
            <person name="Ehlting J."/>
            <person name="Ellis B."/>
            <person name="Gendler K."/>
            <person name="Goodstein D."/>
            <person name="Gribskov M."/>
            <person name="Grimwood J."/>
            <person name="Groover A."/>
            <person name="Gunter L."/>
            <person name="Hamberger B."/>
            <person name="Heinze B."/>
            <person name="Helariutta Y."/>
            <person name="Henrissat B."/>
            <person name="Holligan D."/>
            <person name="Holt R."/>
            <person name="Huang W."/>
            <person name="Islam-Faridi N."/>
            <person name="Jones S."/>
            <person name="Jones-Rhoades M."/>
            <person name="Jorgensen R."/>
            <person name="Joshi C."/>
            <person name="Kangasjarvi J."/>
            <person name="Karlsson J."/>
            <person name="Kelleher C."/>
            <person name="Kirkpatrick R."/>
            <person name="Kirst M."/>
            <person name="Kohler A."/>
            <person name="Kalluri U."/>
            <person name="Larimer F."/>
            <person name="Leebens-Mack J."/>
            <person name="Leple J.C."/>
            <person name="Locascio P."/>
            <person name="Lou Y."/>
            <person name="Lucas S."/>
            <person name="Martin F."/>
            <person name="Montanini B."/>
            <person name="Napoli C."/>
            <person name="Nelson D.R."/>
            <person name="Nelson C."/>
            <person name="Nieminen K."/>
            <person name="Nilsson O."/>
            <person name="Pereda V."/>
            <person name="Peter G."/>
            <person name="Philippe R."/>
            <person name="Pilate G."/>
            <person name="Poliakov A."/>
            <person name="Razumovskaya J."/>
            <person name="Richardson P."/>
            <person name="Rinaldi C."/>
            <person name="Ritland K."/>
            <person name="Rouze P."/>
            <person name="Ryaboy D."/>
            <person name="Schmutz J."/>
            <person name="Schrader J."/>
            <person name="Segerman B."/>
            <person name="Shin H."/>
            <person name="Siddiqui A."/>
            <person name="Sterky F."/>
            <person name="Terry A."/>
            <person name="Tsai C.J."/>
            <person name="Uberbacher E."/>
            <person name="Unneberg P."/>
            <person name="Vahala J."/>
            <person name="Wall K."/>
            <person name="Wessler S."/>
            <person name="Yang G."/>
            <person name="Yin T."/>
            <person name="Douglas C."/>
            <person name="Marra M."/>
            <person name="Sandberg G."/>
            <person name="Van de Peer Y."/>
            <person name="Rokhsar D."/>
        </authorList>
    </citation>
    <scope>NUCLEOTIDE SEQUENCE [LARGE SCALE GENOMIC DNA]</scope>
    <source>
        <strain evidence="2">cv. Nisqually</strain>
    </source>
</reference>
<dbReference type="Proteomes" id="UP000006729">
    <property type="component" value="Chromosome 1"/>
</dbReference>
<accession>A0A3N7EGN4</accession>
<evidence type="ECO:0000313" key="2">
    <source>
        <dbReference type="Proteomes" id="UP000006729"/>
    </source>
</evidence>
<organism evidence="1 2">
    <name type="scientific">Populus trichocarpa</name>
    <name type="common">Western balsam poplar</name>
    <name type="synonym">Populus balsamifera subsp. trichocarpa</name>
    <dbReference type="NCBI Taxonomy" id="3694"/>
    <lineage>
        <taxon>Eukaryota</taxon>
        <taxon>Viridiplantae</taxon>
        <taxon>Streptophyta</taxon>
        <taxon>Embryophyta</taxon>
        <taxon>Tracheophyta</taxon>
        <taxon>Spermatophyta</taxon>
        <taxon>Magnoliopsida</taxon>
        <taxon>eudicotyledons</taxon>
        <taxon>Gunneridae</taxon>
        <taxon>Pentapetalae</taxon>
        <taxon>rosids</taxon>
        <taxon>fabids</taxon>
        <taxon>Malpighiales</taxon>
        <taxon>Salicaceae</taxon>
        <taxon>Saliceae</taxon>
        <taxon>Populus</taxon>
    </lineage>
</organism>
<protein>
    <submittedName>
        <fullName evidence="1">Uncharacterized protein</fullName>
    </submittedName>
</protein>
<sequence length="33" mass="4257">MKKRKREHKLVRKSKMKKKRILLPFLFFESRIR</sequence>